<dbReference type="Proteomes" id="UP000560131">
    <property type="component" value="Unassembled WGS sequence"/>
</dbReference>
<evidence type="ECO:0008006" key="3">
    <source>
        <dbReference type="Google" id="ProtNLM"/>
    </source>
</evidence>
<keyword evidence="2" id="KW-1185">Reference proteome</keyword>
<accession>A0ABR6N9R3</accession>
<evidence type="ECO:0000313" key="2">
    <source>
        <dbReference type="Proteomes" id="UP000560131"/>
    </source>
</evidence>
<dbReference type="EMBL" id="JACIJN010000017">
    <property type="protein sequence ID" value="MBB5727523.1"/>
    <property type="molecule type" value="Genomic_DNA"/>
</dbReference>
<gene>
    <name evidence="1" type="ORF">FHS97_003479</name>
</gene>
<organism evidence="1 2">
    <name type="scientific">Sphingomonas endophytica</name>
    <dbReference type="NCBI Taxonomy" id="869719"/>
    <lineage>
        <taxon>Bacteria</taxon>
        <taxon>Pseudomonadati</taxon>
        <taxon>Pseudomonadota</taxon>
        <taxon>Alphaproteobacteria</taxon>
        <taxon>Sphingomonadales</taxon>
        <taxon>Sphingomonadaceae</taxon>
        <taxon>Sphingomonas</taxon>
    </lineage>
</organism>
<evidence type="ECO:0000313" key="1">
    <source>
        <dbReference type="EMBL" id="MBB5727523.1"/>
    </source>
</evidence>
<comment type="caution">
    <text evidence="1">The sequence shown here is derived from an EMBL/GenBank/DDBJ whole genome shotgun (WGS) entry which is preliminary data.</text>
</comment>
<protein>
    <recommendedName>
        <fullName evidence="3">ABC transmembrane type-1 domain-containing protein</fullName>
    </recommendedName>
</protein>
<reference evidence="1 2" key="1">
    <citation type="submission" date="2020-08" db="EMBL/GenBank/DDBJ databases">
        <title>Genomic Encyclopedia of Type Strains, Phase IV (KMG-IV): sequencing the most valuable type-strain genomes for metagenomic binning, comparative biology and taxonomic classification.</title>
        <authorList>
            <person name="Goeker M."/>
        </authorList>
    </citation>
    <scope>NUCLEOTIDE SEQUENCE [LARGE SCALE GENOMIC DNA]</scope>
    <source>
        <strain evidence="1 2">DSM 101535</strain>
    </source>
</reference>
<sequence length="334" mass="35117">MTTAGVPDRERRPCIATQRVGLFGCGRLGGRGADAAATRLGRLAFLTCDRLGGGAQRRREAISVECRRLFGGRRSLLSRLAGATATRRGVLLAGRNGHIGLRGNDMFGLLLDIGRTVVALSLAARAIVTLTIFTGTIFTGTIFTGTIVALLRTLVAEALATPATLGLAGARLLLGADRIALVAEIVAVVELIEVVALAAHRLLVVRPAALVREDTEIMIRELQIIFGVDAITRHLRVAGHVLVFLEQLRGIAPRATVDPVAAVTLSMAAAATLTLLLATTTAATATVLTVVDQFTVLVLEPKPAFAPDARVAIVPRRRDLFGNAGLPWPPDCSG</sequence>
<name>A0ABR6N9R3_9SPHN</name>
<proteinExistence type="predicted"/>